<accession>A0AAW0DAG5</accession>
<comment type="cofactor">
    <cofactor evidence="1">
        <name>heme</name>
        <dbReference type="ChEBI" id="CHEBI:30413"/>
    </cofactor>
</comment>
<keyword evidence="5" id="KW-0479">Metal-binding</keyword>
<keyword evidence="4" id="KW-0349">Heme</keyword>
<evidence type="ECO:0000256" key="5">
    <source>
        <dbReference type="ARBA" id="ARBA00022723"/>
    </source>
</evidence>
<feature type="chain" id="PRO_5043979190" description="Cytochrome P450" evidence="10">
    <location>
        <begin position="27"/>
        <end position="559"/>
    </location>
</feature>
<dbReference type="PRINTS" id="PR00463">
    <property type="entry name" value="EP450I"/>
</dbReference>
<name>A0AAW0DAG5_9AGAR</name>
<evidence type="ECO:0000256" key="9">
    <source>
        <dbReference type="SAM" id="MobiDB-lite"/>
    </source>
</evidence>
<dbReference type="Proteomes" id="UP001383192">
    <property type="component" value="Unassembled WGS sequence"/>
</dbReference>
<evidence type="ECO:0000256" key="1">
    <source>
        <dbReference type="ARBA" id="ARBA00001971"/>
    </source>
</evidence>
<dbReference type="GO" id="GO:0004497">
    <property type="term" value="F:monooxygenase activity"/>
    <property type="evidence" value="ECO:0007669"/>
    <property type="project" value="UniProtKB-KW"/>
</dbReference>
<evidence type="ECO:0000313" key="12">
    <source>
        <dbReference type="Proteomes" id="UP001383192"/>
    </source>
</evidence>
<dbReference type="InterPro" id="IPR036396">
    <property type="entry name" value="Cyt_P450_sf"/>
</dbReference>
<dbReference type="GO" id="GO:0020037">
    <property type="term" value="F:heme binding"/>
    <property type="evidence" value="ECO:0007669"/>
    <property type="project" value="InterPro"/>
</dbReference>
<evidence type="ECO:0000256" key="8">
    <source>
        <dbReference type="ARBA" id="ARBA00023033"/>
    </source>
</evidence>
<dbReference type="GO" id="GO:0005506">
    <property type="term" value="F:iron ion binding"/>
    <property type="evidence" value="ECO:0007669"/>
    <property type="project" value="InterPro"/>
</dbReference>
<evidence type="ECO:0000256" key="2">
    <source>
        <dbReference type="ARBA" id="ARBA00005179"/>
    </source>
</evidence>
<dbReference type="AlphaFoldDB" id="A0AAW0DAG5"/>
<organism evidence="11 12">
    <name type="scientific">Paramarasmius palmivorus</name>
    <dbReference type="NCBI Taxonomy" id="297713"/>
    <lineage>
        <taxon>Eukaryota</taxon>
        <taxon>Fungi</taxon>
        <taxon>Dikarya</taxon>
        <taxon>Basidiomycota</taxon>
        <taxon>Agaricomycotina</taxon>
        <taxon>Agaricomycetes</taxon>
        <taxon>Agaricomycetidae</taxon>
        <taxon>Agaricales</taxon>
        <taxon>Marasmiineae</taxon>
        <taxon>Marasmiaceae</taxon>
        <taxon>Paramarasmius</taxon>
    </lineage>
</organism>
<dbReference type="GO" id="GO:0016705">
    <property type="term" value="F:oxidoreductase activity, acting on paired donors, with incorporation or reduction of molecular oxygen"/>
    <property type="evidence" value="ECO:0007669"/>
    <property type="project" value="InterPro"/>
</dbReference>
<dbReference type="CDD" id="cd11065">
    <property type="entry name" value="CYP64-like"/>
    <property type="match status" value="1"/>
</dbReference>
<feature type="region of interest" description="Disordered" evidence="9">
    <location>
        <begin position="416"/>
        <end position="441"/>
    </location>
</feature>
<comment type="pathway">
    <text evidence="2">Secondary metabolite biosynthesis.</text>
</comment>
<comment type="similarity">
    <text evidence="3">Belongs to the cytochrome P450 family.</text>
</comment>
<evidence type="ECO:0000256" key="7">
    <source>
        <dbReference type="ARBA" id="ARBA00023004"/>
    </source>
</evidence>
<dbReference type="Gene3D" id="1.10.630.10">
    <property type="entry name" value="Cytochrome P450"/>
    <property type="match status" value="1"/>
</dbReference>
<evidence type="ECO:0000256" key="4">
    <source>
        <dbReference type="ARBA" id="ARBA00022617"/>
    </source>
</evidence>
<proteinExistence type="inferred from homology"/>
<reference evidence="11 12" key="1">
    <citation type="submission" date="2024-01" db="EMBL/GenBank/DDBJ databases">
        <title>A draft genome for a cacao thread blight-causing isolate of Paramarasmius palmivorus.</title>
        <authorList>
            <person name="Baruah I.K."/>
            <person name="Bukari Y."/>
            <person name="Amoako-Attah I."/>
            <person name="Meinhardt L.W."/>
            <person name="Bailey B.A."/>
            <person name="Cohen S.P."/>
        </authorList>
    </citation>
    <scope>NUCLEOTIDE SEQUENCE [LARGE SCALE GENOMIC DNA]</scope>
    <source>
        <strain evidence="11 12">GH-12</strain>
    </source>
</reference>
<dbReference type="InterPro" id="IPR001128">
    <property type="entry name" value="Cyt_P450"/>
</dbReference>
<dbReference type="InterPro" id="IPR050364">
    <property type="entry name" value="Cytochrome_P450_fung"/>
</dbReference>
<feature type="signal peptide" evidence="10">
    <location>
        <begin position="1"/>
        <end position="26"/>
    </location>
</feature>
<keyword evidence="7" id="KW-0408">Iron</keyword>
<evidence type="ECO:0000256" key="10">
    <source>
        <dbReference type="SAM" id="SignalP"/>
    </source>
</evidence>
<dbReference type="PANTHER" id="PTHR46300">
    <property type="entry name" value="P450, PUTATIVE (EUROFUNG)-RELATED-RELATED"/>
    <property type="match status" value="1"/>
</dbReference>
<keyword evidence="6" id="KW-0560">Oxidoreductase</keyword>
<evidence type="ECO:0008006" key="13">
    <source>
        <dbReference type="Google" id="ProtNLM"/>
    </source>
</evidence>
<feature type="region of interest" description="Disordered" evidence="9">
    <location>
        <begin position="514"/>
        <end position="559"/>
    </location>
</feature>
<keyword evidence="12" id="KW-1185">Reference proteome</keyword>
<keyword evidence="10" id="KW-0732">Signal</keyword>
<comment type="caution">
    <text evidence="11">The sequence shown here is derived from an EMBL/GenBank/DDBJ whole genome shotgun (WGS) entry which is preliminary data.</text>
</comment>
<dbReference type="Pfam" id="PF00067">
    <property type="entry name" value="p450"/>
    <property type="match status" value="1"/>
</dbReference>
<dbReference type="InterPro" id="IPR002401">
    <property type="entry name" value="Cyt_P450_E_grp-I"/>
</dbReference>
<gene>
    <name evidence="11" type="ORF">VNI00_006011</name>
</gene>
<feature type="compositionally biased region" description="Basic residues" evidence="9">
    <location>
        <begin position="547"/>
        <end position="559"/>
    </location>
</feature>
<keyword evidence="8" id="KW-0503">Monooxygenase</keyword>
<dbReference type="EMBL" id="JAYKXP010000017">
    <property type="protein sequence ID" value="KAK7049410.1"/>
    <property type="molecule type" value="Genomic_DNA"/>
</dbReference>
<dbReference type="PANTHER" id="PTHR46300:SF7">
    <property type="entry name" value="P450, PUTATIVE (EUROFUNG)-RELATED"/>
    <property type="match status" value="1"/>
</dbReference>
<sequence>MSLTVIVALCASCVLIFALARYKASSRNIPFPPGPRSRFLFGNIFDLPFEQPWRGFTEWRTIYGSDLVHFELFGKHTIILNRKELADVTSGEACQHLLRSTIHHDGGPYRMGRARFCHEWRAHRRLLQKGFRHDVSQRYQPIQRNKVQEFLSNLLHHPEGFMSHTRTLAAAVIIAVVYGHDVTPTNDPFVEVAEKAMATLVEMISPAGNALNFFPSLRFLPGWLPGCGFQQRLAACRTLTEEMVNVPADSVLSDMTSGTAKPCLLVELLEANRANGGSALQAEYIKRVAASSYAAGAETTASFLETFFLAMTLHPQVQAKAQQEIESVIGQGRLPTFEDRVNLPYVGAVYRETHRWSPVLPMGLPHCTTADDVVNGYFIPKGTTVLGNIWAITRDPVNYPDPESFIPERFIRENGSLNDDDVSSSNVSAKPTRDDVDCESPLSYNGTQTTLTTPRILNSITTFFISTNQHSILSCIHLNHDTDRTDVLRDVGRASRPGGTDAYEEFRRKGKKVGVLERSRDTQKKRKIVELNDAGEGTGGFESERKNIKKKGNKGNKGS</sequence>
<evidence type="ECO:0000256" key="3">
    <source>
        <dbReference type="ARBA" id="ARBA00010617"/>
    </source>
</evidence>
<evidence type="ECO:0000256" key="6">
    <source>
        <dbReference type="ARBA" id="ARBA00023002"/>
    </source>
</evidence>
<protein>
    <recommendedName>
        <fullName evidence="13">Cytochrome P450</fullName>
    </recommendedName>
</protein>
<dbReference type="SUPFAM" id="SSF48264">
    <property type="entry name" value="Cytochrome P450"/>
    <property type="match status" value="1"/>
</dbReference>
<evidence type="ECO:0000313" key="11">
    <source>
        <dbReference type="EMBL" id="KAK7049410.1"/>
    </source>
</evidence>